<evidence type="ECO:0000313" key="1">
    <source>
        <dbReference type="EMBL" id="KAE9405327.1"/>
    </source>
</evidence>
<dbReference type="Proteomes" id="UP000799118">
    <property type="component" value="Unassembled WGS sequence"/>
</dbReference>
<evidence type="ECO:0000313" key="2">
    <source>
        <dbReference type="Proteomes" id="UP000799118"/>
    </source>
</evidence>
<proteinExistence type="predicted"/>
<keyword evidence="2" id="KW-1185">Reference proteome</keyword>
<protein>
    <submittedName>
        <fullName evidence="1">Uncharacterized protein</fullName>
    </submittedName>
</protein>
<reference evidence="1" key="1">
    <citation type="journal article" date="2019" name="Environ. Microbiol.">
        <title>Fungal ecological strategies reflected in gene transcription - a case study of two litter decomposers.</title>
        <authorList>
            <person name="Barbi F."/>
            <person name="Kohler A."/>
            <person name="Barry K."/>
            <person name="Baskaran P."/>
            <person name="Daum C."/>
            <person name="Fauchery L."/>
            <person name="Ihrmark K."/>
            <person name="Kuo A."/>
            <person name="LaButti K."/>
            <person name="Lipzen A."/>
            <person name="Morin E."/>
            <person name="Grigoriev I.V."/>
            <person name="Henrissat B."/>
            <person name="Lindahl B."/>
            <person name="Martin F."/>
        </authorList>
    </citation>
    <scope>NUCLEOTIDE SEQUENCE</scope>
    <source>
        <strain evidence="1">JB14</strain>
    </source>
</reference>
<name>A0A6A4I8D2_9AGAR</name>
<sequence>MLTAELESPDITPNPMLNFTGDPSFCDLEEDAWEMLDPMTMKTVDPGILPGPGCAKLDPTRPGTATRPGNPAYPAYPSHTLTPMLNFTGDPSFCDLKEDAWEMLDPMMNHLAGWGASLETIKKRVQARGKEGLDGLVNFLLHFHKMDLIMKAVQSFIPQELPPMHTSDPATIVVKMPINVNQVMSSHYGVRAK</sequence>
<dbReference type="AlphaFoldDB" id="A0A6A4I8D2"/>
<dbReference type="EMBL" id="ML769410">
    <property type="protein sequence ID" value="KAE9405327.1"/>
    <property type="molecule type" value="Genomic_DNA"/>
</dbReference>
<organism evidence="1 2">
    <name type="scientific">Gymnopus androsaceus JB14</name>
    <dbReference type="NCBI Taxonomy" id="1447944"/>
    <lineage>
        <taxon>Eukaryota</taxon>
        <taxon>Fungi</taxon>
        <taxon>Dikarya</taxon>
        <taxon>Basidiomycota</taxon>
        <taxon>Agaricomycotina</taxon>
        <taxon>Agaricomycetes</taxon>
        <taxon>Agaricomycetidae</taxon>
        <taxon>Agaricales</taxon>
        <taxon>Marasmiineae</taxon>
        <taxon>Omphalotaceae</taxon>
        <taxon>Gymnopus</taxon>
    </lineage>
</organism>
<accession>A0A6A4I8D2</accession>
<gene>
    <name evidence="1" type="ORF">BT96DRAFT_1064943</name>
</gene>